<dbReference type="RefSeq" id="WP_076466078.1">
    <property type="nucleotide sequence ID" value="NZ_FTMN01000013.1"/>
</dbReference>
<feature type="region of interest" description="Disordered" evidence="1">
    <location>
        <begin position="473"/>
        <end position="494"/>
    </location>
</feature>
<gene>
    <name evidence="2" type="ORF">SAMN05421647_11346</name>
</gene>
<evidence type="ECO:0000256" key="1">
    <source>
        <dbReference type="SAM" id="MobiDB-lite"/>
    </source>
</evidence>
<dbReference type="Gene3D" id="3.90.320.10">
    <property type="match status" value="1"/>
</dbReference>
<name>A0A1N6XA90_9GAMM</name>
<evidence type="ECO:0000313" key="3">
    <source>
        <dbReference type="Proteomes" id="UP000186895"/>
    </source>
</evidence>
<organism evidence="2 3">
    <name type="scientific">Marinobacterium stanieri</name>
    <dbReference type="NCBI Taxonomy" id="49186"/>
    <lineage>
        <taxon>Bacteria</taxon>
        <taxon>Pseudomonadati</taxon>
        <taxon>Pseudomonadota</taxon>
        <taxon>Gammaproteobacteria</taxon>
        <taxon>Oceanospirillales</taxon>
        <taxon>Oceanospirillaceae</taxon>
        <taxon>Marinobacterium</taxon>
    </lineage>
</organism>
<proteinExistence type="predicted"/>
<sequence>MTADLIREILATLPQRAQLKHDNVKNWLRQTHEQVGDKQLLWHLKRQIAVGGSEVGTLLLEAQGLTPPFGRTGATLAAEKLFRLTPDKPPPHMMRGIKLESPLKEAILKIYGGSRDVAAEQALQTPCEDSPQSMAGNTDMYWTLNDQRILVDTKVPMSATEAENTGSDNHKLFTYKSQVHHYDILGEARGFPADRLVIAELDVPVELAKAWTSMVKDNRAMVVDQMVSLLKQEKPGMRVNFIEVEPDLSVELYGKQTPIRDAIVQVCDDFMTNLVNGDVRPAQKSEQQPPSGKTAQRISVLESRIASLNAMTRYAEEQKSLAYDELKDVLSKQHVDPANVETSQLNIKGVEKFDMDSAVSTLARYSIDVDSLSQTVDVSSLNSRSLNISATLEVLKEHNLLHKCIKDPGYDIDKVKHALESLGESPETFAQQDYSFRVKTNKDAKVYQQSLIQQAEGLEEVLIAKHTRSLLAEQAPDVSKHPDIQPKSPSVMGM</sequence>
<accession>A0A1N6XA90</accession>
<keyword evidence="3" id="KW-1185">Reference proteome</keyword>
<dbReference type="EMBL" id="FTMN01000013">
    <property type="protein sequence ID" value="SIQ99262.1"/>
    <property type="molecule type" value="Genomic_DNA"/>
</dbReference>
<evidence type="ECO:0008006" key="4">
    <source>
        <dbReference type="Google" id="ProtNLM"/>
    </source>
</evidence>
<dbReference type="AlphaFoldDB" id="A0A1N6XA90"/>
<evidence type="ECO:0000313" key="2">
    <source>
        <dbReference type="EMBL" id="SIQ99262.1"/>
    </source>
</evidence>
<reference evidence="2 3" key="1">
    <citation type="submission" date="2017-01" db="EMBL/GenBank/DDBJ databases">
        <authorList>
            <person name="Mah S.A."/>
            <person name="Swanson W.J."/>
            <person name="Moy G.W."/>
            <person name="Vacquier V.D."/>
        </authorList>
    </citation>
    <scope>NUCLEOTIDE SEQUENCE [LARGE SCALE GENOMIC DNA]</scope>
    <source>
        <strain evidence="2 3">DSM 7027</strain>
    </source>
</reference>
<dbReference type="STRING" id="49186.SAMN05421647_11346"/>
<protein>
    <recommendedName>
        <fullName evidence="4">YqaJ-like recombinase domain-containing protein</fullName>
    </recommendedName>
</protein>
<dbReference type="Proteomes" id="UP000186895">
    <property type="component" value="Unassembled WGS sequence"/>
</dbReference>
<dbReference type="InterPro" id="IPR011604">
    <property type="entry name" value="PDDEXK-like_dom_sf"/>
</dbReference>